<dbReference type="HOGENOM" id="CLU_474957_0_0_1"/>
<evidence type="ECO:0000256" key="6">
    <source>
        <dbReference type="SAM" id="Phobius"/>
    </source>
</evidence>
<keyword evidence="3 6" id="KW-1133">Transmembrane helix</keyword>
<dbReference type="GO" id="GO:0004930">
    <property type="term" value="F:G protein-coupled receptor activity"/>
    <property type="evidence" value="ECO:0007669"/>
    <property type="project" value="TreeGrafter"/>
</dbReference>
<dbReference type="PANTHER" id="PTHR23112:SF37">
    <property type="entry name" value="G PROTEIN-COUPLED RECEPTOR GPR1"/>
    <property type="match status" value="1"/>
</dbReference>
<dbReference type="Gene3D" id="1.20.1070.10">
    <property type="entry name" value="Rhodopsin 7-helix transmembrane proteins"/>
    <property type="match status" value="1"/>
</dbReference>
<feature type="compositionally biased region" description="Basic and acidic residues" evidence="5">
    <location>
        <begin position="439"/>
        <end position="468"/>
    </location>
</feature>
<evidence type="ECO:0000256" key="4">
    <source>
        <dbReference type="ARBA" id="ARBA00023136"/>
    </source>
</evidence>
<evidence type="ECO:0000256" key="2">
    <source>
        <dbReference type="ARBA" id="ARBA00022692"/>
    </source>
</evidence>
<feature type="transmembrane region" description="Helical" evidence="6">
    <location>
        <begin position="331"/>
        <end position="350"/>
    </location>
</feature>
<organism evidence="7 8">
    <name type="scientific">Serendipita indica (strain DSM 11827)</name>
    <name type="common">Root endophyte fungus</name>
    <name type="synonym">Piriformospora indica</name>
    <dbReference type="NCBI Taxonomy" id="1109443"/>
    <lineage>
        <taxon>Eukaryota</taxon>
        <taxon>Fungi</taxon>
        <taxon>Dikarya</taxon>
        <taxon>Basidiomycota</taxon>
        <taxon>Agaricomycotina</taxon>
        <taxon>Agaricomycetes</taxon>
        <taxon>Sebacinales</taxon>
        <taxon>Serendipitaceae</taxon>
        <taxon>Serendipita</taxon>
    </lineage>
</organism>
<dbReference type="GO" id="GO:0005886">
    <property type="term" value="C:plasma membrane"/>
    <property type="evidence" value="ECO:0007669"/>
    <property type="project" value="TreeGrafter"/>
</dbReference>
<evidence type="ECO:0000256" key="1">
    <source>
        <dbReference type="ARBA" id="ARBA00004141"/>
    </source>
</evidence>
<feature type="transmembrane region" description="Helical" evidence="6">
    <location>
        <begin position="126"/>
        <end position="152"/>
    </location>
</feature>
<keyword evidence="4 6" id="KW-0472">Membrane</keyword>
<protein>
    <recommendedName>
        <fullName evidence="9">Glucose receptor Git3 N-terminal domain-containing protein</fullName>
    </recommendedName>
</protein>
<evidence type="ECO:0000313" key="8">
    <source>
        <dbReference type="Proteomes" id="UP000007148"/>
    </source>
</evidence>
<evidence type="ECO:0000256" key="3">
    <source>
        <dbReference type="ARBA" id="ARBA00022989"/>
    </source>
</evidence>
<dbReference type="PANTHER" id="PTHR23112">
    <property type="entry name" value="G PROTEIN-COUPLED RECEPTOR 157-RELATED"/>
    <property type="match status" value="1"/>
</dbReference>
<dbReference type="Pfam" id="PF05462">
    <property type="entry name" value="Dicty_CAR"/>
    <property type="match status" value="1"/>
</dbReference>
<dbReference type="STRING" id="1109443.G4TMA3"/>
<dbReference type="SUPFAM" id="SSF81321">
    <property type="entry name" value="Family A G protein-coupled receptor-like"/>
    <property type="match status" value="1"/>
</dbReference>
<feature type="transmembrane region" description="Helical" evidence="6">
    <location>
        <begin position="15"/>
        <end position="43"/>
    </location>
</feature>
<feature type="region of interest" description="Disordered" evidence="5">
    <location>
        <begin position="433"/>
        <end position="489"/>
    </location>
</feature>
<comment type="caution">
    <text evidence="7">The sequence shown here is derived from an EMBL/GenBank/DDBJ whole genome shotgun (WGS) entry which is preliminary data.</text>
</comment>
<feature type="transmembrane region" description="Helical" evidence="6">
    <location>
        <begin position="208"/>
        <end position="230"/>
    </location>
</feature>
<evidence type="ECO:0000313" key="7">
    <source>
        <dbReference type="EMBL" id="CCA72446.1"/>
    </source>
</evidence>
<dbReference type="AlphaFoldDB" id="G4TMA3"/>
<feature type="compositionally biased region" description="Polar residues" evidence="5">
    <location>
        <begin position="469"/>
        <end position="478"/>
    </location>
</feature>
<feature type="transmembrane region" description="Helical" evidence="6">
    <location>
        <begin position="362"/>
        <end position="381"/>
    </location>
</feature>
<dbReference type="InParanoid" id="G4TMA3"/>
<gene>
    <name evidence="7" type="ORF">PIIN_06382</name>
</gene>
<dbReference type="Proteomes" id="UP000007148">
    <property type="component" value="Unassembled WGS sequence"/>
</dbReference>
<proteinExistence type="predicted"/>
<feature type="transmembrane region" description="Helical" evidence="6">
    <location>
        <begin position="183"/>
        <end position="201"/>
    </location>
</feature>
<feature type="transmembrane region" description="Helical" evidence="6">
    <location>
        <begin position="257"/>
        <end position="277"/>
    </location>
</feature>
<sequence>MAIAVLSPGAHRVVILHAVIGSISTLCLLVLLGHVISVSFVPLCRSAFNLRRTGQISHSSSTGGSNSGEVGSTVLAQDRKSSMAQEFEQSSEGMDIERARALADRRARARAREISRQKSKYNEERLFLRMQLGVFIVCMLLSDLIQTLGVLIQVRWASTGRVEPGMACWVQAAMLTFGDVATAVWNAVIACHTFTTVVLGVRMSTVTVGIIVVLGWTFPIMMNVVGSVIIAGSRGDYYDVAGAWCFISDPYSLERVVLHYVPLLASAFIITIMYSLVSLTMRGNLHIAQSTRGRFPWLSVSFRRTSIHPGTTGNTNQKQVAYLRSLSLKMLWYPCVYIALILPISICRMVELKHKKAPKPLLYFSMTLLFLVGISNVAIYVSTRNMGRPKRHVPTSSVRNTQSGTQVEIFIDRVTQQDVGLVTIGGTKLNRGTSSAVRFEGDPKKYGVKSGEEDASSRASSEHQRDFKSPTSATQFTPRSPIGDRERSHVAPFQSAFEPPITHSNHTRIHTPTRSVGSIVIDKVGGAHLENSPPFDTALTERETVYPPTAHSSAPFQIPVKGADVVWDSRQQRG</sequence>
<keyword evidence="2 6" id="KW-0812">Transmembrane</keyword>
<evidence type="ECO:0000256" key="5">
    <source>
        <dbReference type="SAM" id="MobiDB-lite"/>
    </source>
</evidence>
<evidence type="ECO:0008006" key="9">
    <source>
        <dbReference type="Google" id="ProtNLM"/>
    </source>
</evidence>
<name>G4TMA3_SERID</name>
<comment type="subcellular location">
    <subcellularLocation>
        <location evidence="1">Membrane</location>
        <topology evidence="1">Multi-pass membrane protein</topology>
    </subcellularLocation>
</comment>
<dbReference type="EMBL" id="CAFZ01000165">
    <property type="protein sequence ID" value="CCA72446.1"/>
    <property type="molecule type" value="Genomic_DNA"/>
</dbReference>
<dbReference type="GO" id="GO:0007189">
    <property type="term" value="P:adenylate cyclase-activating G protein-coupled receptor signaling pathway"/>
    <property type="evidence" value="ECO:0007669"/>
    <property type="project" value="TreeGrafter"/>
</dbReference>
<accession>G4TMA3</accession>
<reference evidence="7 8" key="1">
    <citation type="journal article" date="2011" name="PLoS Pathog.">
        <title>Endophytic Life Strategies Decoded by Genome and Transcriptome Analyses of the Mutualistic Root Symbiont Piriformospora indica.</title>
        <authorList>
            <person name="Zuccaro A."/>
            <person name="Lahrmann U."/>
            <person name="Guldener U."/>
            <person name="Langen G."/>
            <person name="Pfiffi S."/>
            <person name="Biedenkopf D."/>
            <person name="Wong P."/>
            <person name="Samans B."/>
            <person name="Grimm C."/>
            <person name="Basiewicz M."/>
            <person name="Murat C."/>
            <person name="Martin F."/>
            <person name="Kogel K.H."/>
        </authorList>
    </citation>
    <scope>NUCLEOTIDE SEQUENCE [LARGE SCALE GENOMIC DNA]</scope>
    <source>
        <strain evidence="7 8">DSM 11827</strain>
    </source>
</reference>
<keyword evidence="8" id="KW-1185">Reference proteome</keyword>
<dbReference type="OrthoDB" id="100006at2759"/>
<dbReference type="eggNOG" id="ENOG502RYZC">
    <property type="taxonomic scope" value="Eukaryota"/>
</dbReference>